<evidence type="ECO:0000313" key="2">
    <source>
        <dbReference type="EMBL" id="KAJ7086353.1"/>
    </source>
</evidence>
<feature type="region of interest" description="Disordered" evidence="1">
    <location>
        <begin position="793"/>
        <end position="836"/>
    </location>
</feature>
<protein>
    <submittedName>
        <fullName evidence="2">Uncharacterized protein</fullName>
    </submittedName>
</protein>
<keyword evidence="3" id="KW-1185">Reference proteome</keyword>
<dbReference type="Proteomes" id="UP001222325">
    <property type="component" value="Unassembled WGS sequence"/>
</dbReference>
<gene>
    <name evidence="2" type="ORF">B0H15DRAFT_801552</name>
</gene>
<feature type="compositionally biased region" description="Acidic residues" evidence="1">
    <location>
        <begin position="510"/>
        <end position="520"/>
    </location>
</feature>
<feature type="compositionally biased region" description="Basic residues" evidence="1">
    <location>
        <begin position="477"/>
        <end position="488"/>
    </location>
</feature>
<evidence type="ECO:0000256" key="1">
    <source>
        <dbReference type="SAM" id="MobiDB-lite"/>
    </source>
</evidence>
<name>A0AAD6U6C8_9AGAR</name>
<proteinExistence type="predicted"/>
<dbReference type="EMBL" id="JARJCN010000031">
    <property type="protein sequence ID" value="KAJ7086353.1"/>
    <property type="molecule type" value="Genomic_DNA"/>
</dbReference>
<sequence>MSFPTNARDFLRNGCESYFLKDYFLQLSPYDAFGKAPKPPPFAPHLLPESDEFLEDLNLSSPEDINSVFWFNHWAVSQLFPYFHVPARYPCASTNYLLWLLDNAAVVFDTFTQFYDRTPRSTILYRLLGAFSVLFELIPETARKHVPEGSDDGVPRYVRWNRFLEPFKEDLSFAGIPVNFWLPRLHHAIPTEFEQFYFDPESLELFKDIPQSSAVSELVPFLSFRGDVKAHVREHTQELVKLLQAAHADLVRFSKRVDGLEGCPSLVARFFNALNILVIGMKEAGIKETEAGPFDSFLISYITEAFNELPLGFRLPEANEEHWTPYSRPFPTMGEILARRFPETAKSPSPAPLSERDLNDPPLGSFFHQGGAGTPTFGSIAAALPPDSLADNEDEDLLAPSLSRRSSYRATSSKISSVPRLRLPSPVESEVSVPPISSIEVESSRPRRKLPNVDYRAERHSNRVVEKMDCVELSPRARVKKPASRPKIKLFTNAPSVEPPEGELPVVEQEAAEESDEPEDANPRKRRKGKGKAKANEPASKKVKTVHAEDDGGKGKRRGKKRQSTEAVLYPSSKKSGRAAASNKATYTSQEYVTEVEAAAVADALPAYHKIAGPITEYGCVACINFDRKCVPRGVMQPCQTCVDKGTSFCSHALPNYEHMRRINSLYPYARLGNYALNQAADAVLKDRAALEGLHSLINDATMRLMMSSYNLGALVQQHMEAFGPPNIGSLHGLPDDLQEMYNRFLDVESVEAMLPYATRPDIVDASCVRSGALPDDPEGMKELRKRLLQYYHDNPVKETSPAPSAKDVTPPASERASSSWPEVAGPSRFEGAMEE</sequence>
<reference evidence="2" key="1">
    <citation type="submission" date="2023-03" db="EMBL/GenBank/DDBJ databases">
        <title>Massive genome expansion in bonnet fungi (Mycena s.s.) driven by repeated elements and novel gene families across ecological guilds.</title>
        <authorList>
            <consortium name="Lawrence Berkeley National Laboratory"/>
            <person name="Harder C.B."/>
            <person name="Miyauchi S."/>
            <person name="Viragh M."/>
            <person name="Kuo A."/>
            <person name="Thoen E."/>
            <person name="Andreopoulos B."/>
            <person name="Lu D."/>
            <person name="Skrede I."/>
            <person name="Drula E."/>
            <person name="Henrissat B."/>
            <person name="Morin E."/>
            <person name="Kohler A."/>
            <person name="Barry K."/>
            <person name="LaButti K."/>
            <person name="Morin E."/>
            <person name="Salamov A."/>
            <person name="Lipzen A."/>
            <person name="Mereny Z."/>
            <person name="Hegedus B."/>
            <person name="Baldrian P."/>
            <person name="Stursova M."/>
            <person name="Weitz H."/>
            <person name="Taylor A."/>
            <person name="Grigoriev I.V."/>
            <person name="Nagy L.G."/>
            <person name="Martin F."/>
            <person name="Kauserud H."/>
        </authorList>
    </citation>
    <scope>NUCLEOTIDE SEQUENCE</scope>
    <source>
        <strain evidence="2">CBHHK173m</strain>
    </source>
</reference>
<organism evidence="2 3">
    <name type="scientific">Mycena belliarum</name>
    <dbReference type="NCBI Taxonomy" id="1033014"/>
    <lineage>
        <taxon>Eukaryota</taxon>
        <taxon>Fungi</taxon>
        <taxon>Dikarya</taxon>
        <taxon>Basidiomycota</taxon>
        <taxon>Agaricomycotina</taxon>
        <taxon>Agaricomycetes</taxon>
        <taxon>Agaricomycetidae</taxon>
        <taxon>Agaricales</taxon>
        <taxon>Marasmiineae</taxon>
        <taxon>Mycenaceae</taxon>
        <taxon>Mycena</taxon>
    </lineage>
</organism>
<evidence type="ECO:0000313" key="3">
    <source>
        <dbReference type="Proteomes" id="UP001222325"/>
    </source>
</evidence>
<feature type="compositionally biased region" description="Basic residues" evidence="1">
    <location>
        <begin position="524"/>
        <end position="533"/>
    </location>
</feature>
<feature type="region of interest" description="Disordered" evidence="1">
    <location>
        <begin position="343"/>
        <end position="370"/>
    </location>
</feature>
<comment type="caution">
    <text evidence="2">The sequence shown here is derived from an EMBL/GenBank/DDBJ whole genome shotgun (WGS) entry which is preliminary data.</text>
</comment>
<dbReference type="AlphaFoldDB" id="A0AAD6U6C8"/>
<feature type="region of interest" description="Disordered" evidence="1">
    <location>
        <begin position="477"/>
        <end position="583"/>
    </location>
</feature>
<accession>A0AAD6U6C8</accession>